<dbReference type="OrthoDB" id="10006207at2759"/>
<name>A0A2G8KB58_STIJA</name>
<feature type="transmembrane region" description="Helical" evidence="1">
    <location>
        <begin position="178"/>
        <end position="197"/>
    </location>
</feature>
<keyword evidence="1" id="KW-1133">Transmembrane helix</keyword>
<feature type="transmembrane region" description="Helical" evidence="1">
    <location>
        <begin position="35"/>
        <end position="53"/>
    </location>
</feature>
<keyword evidence="1" id="KW-0812">Transmembrane</keyword>
<reference evidence="3 4" key="1">
    <citation type="journal article" date="2017" name="PLoS Biol.">
        <title>The sea cucumber genome provides insights into morphological evolution and visceral regeneration.</title>
        <authorList>
            <person name="Zhang X."/>
            <person name="Sun L."/>
            <person name="Yuan J."/>
            <person name="Sun Y."/>
            <person name="Gao Y."/>
            <person name="Zhang L."/>
            <person name="Li S."/>
            <person name="Dai H."/>
            <person name="Hamel J.F."/>
            <person name="Liu C."/>
            <person name="Yu Y."/>
            <person name="Liu S."/>
            <person name="Lin W."/>
            <person name="Guo K."/>
            <person name="Jin S."/>
            <person name="Xu P."/>
            <person name="Storey K.B."/>
            <person name="Huan P."/>
            <person name="Zhang T."/>
            <person name="Zhou Y."/>
            <person name="Zhang J."/>
            <person name="Lin C."/>
            <person name="Li X."/>
            <person name="Xing L."/>
            <person name="Huo D."/>
            <person name="Sun M."/>
            <person name="Wang L."/>
            <person name="Mercier A."/>
            <person name="Li F."/>
            <person name="Yang H."/>
            <person name="Xiang J."/>
        </authorList>
    </citation>
    <scope>NUCLEOTIDE SEQUENCE [LARGE SCALE GENOMIC DNA]</scope>
    <source>
        <strain evidence="3">Shaxun</strain>
        <tissue evidence="3">Muscle</tissue>
    </source>
</reference>
<keyword evidence="1" id="KW-0472">Membrane</keyword>
<keyword evidence="4" id="KW-1185">Reference proteome</keyword>
<keyword evidence="2" id="KW-0732">Signal</keyword>
<protein>
    <submittedName>
        <fullName evidence="3">Uncharacterized protein</fullName>
    </submittedName>
</protein>
<feature type="transmembrane region" description="Helical" evidence="1">
    <location>
        <begin position="232"/>
        <end position="252"/>
    </location>
</feature>
<dbReference type="EMBL" id="MRZV01000725">
    <property type="protein sequence ID" value="PIK45231.1"/>
    <property type="molecule type" value="Genomic_DNA"/>
</dbReference>
<gene>
    <name evidence="3" type="ORF">BSL78_17900</name>
</gene>
<sequence>MGSFAVLGLLLVAIPQISGRPLLMISGSMGDTHVFLIRICGVVCLSSGLNIYLNYSSSDSYVRVALIFCVFLTAALESVVNIVTPISTKHKTDGATFGSFWLYKNIANASAQLMFVFMSSEFYGHSQLNSRLNMHMMIDFVLNLFQGIGLIAYPSLMLQALTNSKDFDDVEIILTQTYGAFCVGSGILSLLYSSALLNNNKRSVLLTRVLETLAIIIFILSTNFTTKALEGHFQATLFVYALISFNALLGCYSPHETDKYVSKDD</sequence>
<feature type="transmembrane region" description="Helical" evidence="1">
    <location>
        <begin position="65"/>
        <end position="86"/>
    </location>
</feature>
<feature type="transmembrane region" description="Helical" evidence="1">
    <location>
        <begin position="106"/>
        <end position="124"/>
    </location>
</feature>
<comment type="caution">
    <text evidence="3">The sequence shown here is derived from an EMBL/GenBank/DDBJ whole genome shotgun (WGS) entry which is preliminary data.</text>
</comment>
<accession>A0A2G8KB58</accession>
<proteinExistence type="predicted"/>
<dbReference type="AlphaFoldDB" id="A0A2G8KB58"/>
<evidence type="ECO:0000256" key="1">
    <source>
        <dbReference type="SAM" id="Phobius"/>
    </source>
</evidence>
<evidence type="ECO:0000313" key="3">
    <source>
        <dbReference type="EMBL" id="PIK45231.1"/>
    </source>
</evidence>
<feature type="chain" id="PRO_5013909869" evidence="2">
    <location>
        <begin position="20"/>
        <end position="265"/>
    </location>
</feature>
<feature type="signal peptide" evidence="2">
    <location>
        <begin position="1"/>
        <end position="19"/>
    </location>
</feature>
<dbReference type="Proteomes" id="UP000230750">
    <property type="component" value="Unassembled WGS sequence"/>
</dbReference>
<evidence type="ECO:0000256" key="2">
    <source>
        <dbReference type="SAM" id="SignalP"/>
    </source>
</evidence>
<evidence type="ECO:0000313" key="4">
    <source>
        <dbReference type="Proteomes" id="UP000230750"/>
    </source>
</evidence>
<feature type="transmembrane region" description="Helical" evidence="1">
    <location>
        <begin position="209"/>
        <end position="226"/>
    </location>
</feature>
<feature type="transmembrane region" description="Helical" evidence="1">
    <location>
        <begin position="136"/>
        <end position="158"/>
    </location>
</feature>
<organism evidence="3 4">
    <name type="scientific">Stichopus japonicus</name>
    <name type="common">Sea cucumber</name>
    <dbReference type="NCBI Taxonomy" id="307972"/>
    <lineage>
        <taxon>Eukaryota</taxon>
        <taxon>Metazoa</taxon>
        <taxon>Echinodermata</taxon>
        <taxon>Eleutherozoa</taxon>
        <taxon>Echinozoa</taxon>
        <taxon>Holothuroidea</taxon>
        <taxon>Aspidochirotacea</taxon>
        <taxon>Aspidochirotida</taxon>
        <taxon>Stichopodidae</taxon>
        <taxon>Apostichopus</taxon>
    </lineage>
</organism>